<dbReference type="SUPFAM" id="SSF52540">
    <property type="entry name" value="P-loop containing nucleoside triphosphate hydrolases"/>
    <property type="match status" value="1"/>
</dbReference>
<evidence type="ECO:0000313" key="4">
    <source>
        <dbReference type="Proteomes" id="UP000446786"/>
    </source>
</evidence>
<reference evidence="2 4" key="1">
    <citation type="submission" date="2019-12" db="EMBL/GenBank/DDBJ databases">
        <title>Genomic-based taxomic classification of the family Erythrobacteraceae.</title>
        <authorList>
            <person name="Xu L."/>
        </authorList>
    </citation>
    <scope>NUCLEOTIDE SEQUENCE [LARGE SCALE GENOMIC DNA]</scope>
    <source>
        <strain evidence="2 4">JCM 16677</strain>
    </source>
</reference>
<dbReference type="EMBL" id="WTYE01000001">
    <property type="protein sequence ID" value="MXP30945.1"/>
    <property type="molecule type" value="Genomic_DNA"/>
</dbReference>
<dbReference type="Pfam" id="PF13521">
    <property type="entry name" value="AAA_28"/>
    <property type="match status" value="1"/>
</dbReference>
<dbReference type="Gene3D" id="3.40.50.300">
    <property type="entry name" value="P-loop containing nucleotide triphosphate hydrolases"/>
    <property type="match status" value="1"/>
</dbReference>
<dbReference type="AlphaFoldDB" id="A0A845APX2"/>
<evidence type="ECO:0000259" key="1">
    <source>
        <dbReference type="Pfam" id="PF13521"/>
    </source>
</evidence>
<accession>A0A845APX2</accession>
<dbReference type="Proteomes" id="UP000446786">
    <property type="component" value="Unassembled WGS sequence"/>
</dbReference>
<dbReference type="RefSeq" id="WP_160778434.1">
    <property type="nucleotide sequence ID" value="NZ_BAAAZF010000001.1"/>
</dbReference>
<proteinExistence type="predicted"/>
<gene>
    <name evidence="2" type="ORF">GRI94_03805</name>
    <name evidence="3" type="ORF">GRI94_17895</name>
</gene>
<keyword evidence="4" id="KW-1185">Reference proteome</keyword>
<organism evidence="2 4">
    <name type="scientific">Parerythrobacter jejuensis</name>
    <dbReference type="NCBI Taxonomy" id="795812"/>
    <lineage>
        <taxon>Bacteria</taxon>
        <taxon>Pseudomonadati</taxon>
        <taxon>Pseudomonadota</taxon>
        <taxon>Alphaproteobacteria</taxon>
        <taxon>Sphingomonadales</taxon>
        <taxon>Erythrobacteraceae</taxon>
        <taxon>Parerythrobacter</taxon>
    </lineage>
</organism>
<dbReference type="EMBL" id="WTYE01000001">
    <property type="protein sequence ID" value="MXP33705.1"/>
    <property type="molecule type" value="Genomic_DNA"/>
</dbReference>
<feature type="domain" description="NadR/Ttd14 AAA" evidence="1">
    <location>
        <begin position="8"/>
        <end position="168"/>
    </location>
</feature>
<evidence type="ECO:0000313" key="3">
    <source>
        <dbReference type="EMBL" id="MXP33705.1"/>
    </source>
</evidence>
<comment type="caution">
    <text evidence="2">The sequence shown here is derived from an EMBL/GenBank/DDBJ whole genome shotgun (WGS) entry which is preliminary data.</text>
</comment>
<sequence length="184" mass="20753">MGLSGPRRFAITGAPGAGKSTLIEALTARGWNVVTESARAILQRPGGMELRENDPHGFALAMLEADRAIFEEAMPGQTLIFDRGFADIIAFLRIEKVPVSDVFEKACQHLRFDAPVFRAPAWKGIYRQDDQRIQTWDEAVESDRQCTKAWREFGYELLDLPLASVEERVAFVERHLGPDHWPKT</sequence>
<name>A0A845APX2_9SPHN</name>
<dbReference type="InterPro" id="IPR027417">
    <property type="entry name" value="P-loop_NTPase"/>
</dbReference>
<evidence type="ECO:0000313" key="2">
    <source>
        <dbReference type="EMBL" id="MXP30945.1"/>
    </source>
</evidence>
<dbReference type="OrthoDB" id="5638848at2"/>
<dbReference type="InterPro" id="IPR038727">
    <property type="entry name" value="NadR/Ttd14_AAA_dom"/>
</dbReference>
<protein>
    <submittedName>
        <fullName evidence="2">AAA family ATPase</fullName>
    </submittedName>
</protein>